<evidence type="ECO:0000259" key="3">
    <source>
        <dbReference type="Pfam" id="PF19843"/>
    </source>
</evidence>
<keyword evidence="5" id="KW-1185">Reference proteome</keyword>
<dbReference type="Pfam" id="PF19843">
    <property type="entry name" value="DUF6318"/>
    <property type="match status" value="1"/>
</dbReference>
<accession>A0A510V7R3</accession>
<proteinExistence type="predicted"/>
<dbReference type="OrthoDB" id="5148029at2"/>
<feature type="domain" description="DUF6318" evidence="3">
    <location>
        <begin position="63"/>
        <end position="199"/>
    </location>
</feature>
<sequence length="207" mass="21706">MPWWSSRRSALLVVATTALALTAAGCTDGTPVAVETTTRPTASPSSTPSPTPTVTAPVDVTVKPTRPAAMDEPPSVEGAVAVSEYFLLLYPYLYATGDVTDWSLLSHSECTFCANAETNAESMSVLGQRSEGGAFTLIESSGSEVTPGAWYAVKVDLVQEPSVSVNATGSVVEEFPETKRVHVDLAVVWEGGEWAVREATPTEAPAA</sequence>
<keyword evidence="2" id="KW-0732">Signal</keyword>
<comment type="caution">
    <text evidence="4">The sequence shown here is derived from an EMBL/GenBank/DDBJ whole genome shotgun (WGS) entry which is preliminary data.</text>
</comment>
<dbReference type="RefSeq" id="WP_146929789.1">
    <property type="nucleotide sequence ID" value="NZ_BJUB01000012.1"/>
</dbReference>
<dbReference type="EMBL" id="BJUB01000012">
    <property type="protein sequence ID" value="GEK22917.1"/>
    <property type="molecule type" value="Genomic_DNA"/>
</dbReference>
<evidence type="ECO:0000313" key="4">
    <source>
        <dbReference type="EMBL" id="GEK22917.1"/>
    </source>
</evidence>
<dbReference type="InterPro" id="IPR046281">
    <property type="entry name" value="DUF6318"/>
</dbReference>
<evidence type="ECO:0000256" key="2">
    <source>
        <dbReference type="SAM" id="SignalP"/>
    </source>
</evidence>
<reference evidence="4 5" key="1">
    <citation type="submission" date="2019-07" db="EMBL/GenBank/DDBJ databases">
        <title>Whole genome shotgun sequence of Cellulomonas xylanilytica NBRC 101102.</title>
        <authorList>
            <person name="Hosoyama A."/>
            <person name="Uohara A."/>
            <person name="Ohji S."/>
            <person name="Ichikawa N."/>
        </authorList>
    </citation>
    <scope>NUCLEOTIDE SEQUENCE [LARGE SCALE GENOMIC DNA]</scope>
    <source>
        <strain evidence="4 5">NBRC 101102</strain>
    </source>
</reference>
<name>A0A510V7R3_9CELL</name>
<dbReference type="AlphaFoldDB" id="A0A510V7R3"/>
<feature type="compositionally biased region" description="Low complexity" evidence="1">
    <location>
        <begin position="36"/>
        <end position="58"/>
    </location>
</feature>
<organism evidence="4 5">
    <name type="scientific">Cellulomonas xylanilytica</name>
    <dbReference type="NCBI Taxonomy" id="233583"/>
    <lineage>
        <taxon>Bacteria</taxon>
        <taxon>Bacillati</taxon>
        <taxon>Actinomycetota</taxon>
        <taxon>Actinomycetes</taxon>
        <taxon>Micrococcales</taxon>
        <taxon>Cellulomonadaceae</taxon>
        <taxon>Cellulomonas</taxon>
    </lineage>
</organism>
<dbReference type="Proteomes" id="UP000321118">
    <property type="component" value="Unassembled WGS sequence"/>
</dbReference>
<evidence type="ECO:0000256" key="1">
    <source>
        <dbReference type="SAM" id="MobiDB-lite"/>
    </source>
</evidence>
<feature type="region of interest" description="Disordered" evidence="1">
    <location>
        <begin position="30"/>
        <end position="58"/>
    </location>
</feature>
<gene>
    <name evidence="4" type="ORF">CXY01_34370</name>
</gene>
<protein>
    <recommendedName>
        <fullName evidence="3">DUF6318 domain-containing protein</fullName>
    </recommendedName>
</protein>
<dbReference type="PROSITE" id="PS51257">
    <property type="entry name" value="PROKAR_LIPOPROTEIN"/>
    <property type="match status" value="1"/>
</dbReference>
<evidence type="ECO:0000313" key="5">
    <source>
        <dbReference type="Proteomes" id="UP000321118"/>
    </source>
</evidence>
<feature type="chain" id="PRO_5021875775" description="DUF6318 domain-containing protein" evidence="2">
    <location>
        <begin position="21"/>
        <end position="207"/>
    </location>
</feature>
<feature type="signal peptide" evidence="2">
    <location>
        <begin position="1"/>
        <end position="20"/>
    </location>
</feature>